<protein>
    <submittedName>
        <fullName evidence="1">Uncharacterized protein</fullName>
    </submittedName>
</protein>
<gene>
    <name evidence="1" type="ORF">Glove_410g17</name>
</gene>
<keyword evidence="2" id="KW-1185">Reference proteome</keyword>
<dbReference type="OrthoDB" id="1022638at2759"/>
<dbReference type="Proteomes" id="UP000266861">
    <property type="component" value="Unassembled WGS sequence"/>
</dbReference>
<name>A0A397H2K5_9GLOM</name>
<comment type="caution">
    <text evidence="1">The sequence shown here is derived from an EMBL/GenBank/DDBJ whole genome shotgun (WGS) entry which is preliminary data.</text>
</comment>
<proteinExistence type="predicted"/>
<reference evidence="1 2" key="1">
    <citation type="submission" date="2018-08" db="EMBL/GenBank/DDBJ databases">
        <title>Genome and evolution of the arbuscular mycorrhizal fungus Diversispora epigaea (formerly Glomus versiforme) and its bacterial endosymbionts.</title>
        <authorList>
            <person name="Sun X."/>
            <person name="Fei Z."/>
            <person name="Harrison M."/>
        </authorList>
    </citation>
    <scope>NUCLEOTIDE SEQUENCE [LARGE SCALE GENOMIC DNA]</scope>
    <source>
        <strain evidence="1 2">IT104</strain>
    </source>
</reference>
<accession>A0A397H2K5</accession>
<sequence>MIFFTADEFKLEELTNKLEILIIEIKDSLLRTHFSFIYHSIFRGNDFKKLKNFCNDIVLKCPKLIFDSSDFTSLEESSIVSLLKRDNLQIEENLGLVIPIKIPLKLPVFKSKENELLTLEGYFDTTTAAIISAPITFNNVKWPMVFNQISKLWITASSTTSKILLSSFGVSEVDKTPCEDERNNEQQQKK</sequence>
<evidence type="ECO:0000313" key="2">
    <source>
        <dbReference type="Proteomes" id="UP000266861"/>
    </source>
</evidence>
<evidence type="ECO:0000313" key="1">
    <source>
        <dbReference type="EMBL" id="RHZ55876.1"/>
    </source>
</evidence>
<organism evidence="1 2">
    <name type="scientific">Diversispora epigaea</name>
    <dbReference type="NCBI Taxonomy" id="1348612"/>
    <lineage>
        <taxon>Eukaryota</taxon>
        <taxon>Fungi</taxon>
        <taxon>Fungi incertae sedis</taxon>
        <taxon>Mucoromycota</taxon>
        <taxon>Glomeromycotina</taxon>
        <taxon>Glomeromycetes</taxon>
        <taxon>Diversisporales</taxon>
        <taxon>Diversisporaceae</taxon>
        <taxon>Diversispora</taxon>
    </lineage>
</organism>
<dbReference type="AlphaFoldDB" id="A0A397H2K5"/>
<dbReference type="EMBL" id="PQFF01000364">
    <property type="protein sequence ID" value="RHZ55876.1"/>
    <property type="molecule type" value="Genomic_DNA"/>
</dbReference>